<protein>
    <submittedName>
        <fullName evidence="1">DUF3301 domain-containing protein</fullName>
    </submittedName>
</protein>
<dbReference type="InterPro" id="IPR021732">
    <property type="entry name" value="DUF3301"/>
</dbReference>
<dbReference type="Pfam" id="PF11743">
    <property type="entry name" value="DUF3301"/>
    <property type="match status" value="1"/>
</dbReference>
<accession>A0AA95H9W5</accession>
<dbReference type="AlphaFoldDB" id="A0AA95H9W5"/>
<proteinExistence type="predicted"/>
<name>A0AA95H9W5_9GAMM</name>
<dbReference type="EMBL" id="CP124755">
    <property type="protein sequence ID" value="WGZ90806.1"/>
    <property type="molecule type" value="Genomic_DNA"/>
</dbReference>
<dbReference type="Proteomes" id="UP001300672">
    <property type="component" value="Chromosome"/>
</dbReference>
<sequence>MENILLILLIAAGAWFWWDSMNARERAVAMAAQACQQINVQLLDQTVSLESIKPARNDEGRVVLRRIYGFEYSIERVERRKGRAILRGQRLEQMQLDHDDGTTIEQY</sequence>
<reference evidence="1" key="1">
    <citation type="journal article" date="2023" name="Int. J. Mol. Sci.">
        <title>Metagenomics Revealed a New Genus 'Candidatus Thiocaldithrix dubininis' gen. nov., sp. nov. and a New Species 'Candidatus Thiothrix putei' sp. nov. in the Family Thiotrichaceae, Some Members of Which Have Traits of Both Na+- and H+-Motive Energetics.</title>
        <authorList>
            <person name="Ravin N.V."/>
            <person name="Muntyan M.S."/>
            <person name="Smolyakov D.D."/>
            <person name="Rudenko T.S."/>
            <person name="Beletsky A.V."/>
            <person name="Mardanov A.V."/>
            <person name="Grabovich M.Y."/>
        </authorList>
    </citation>
    <scope>NUCLEOTIDE SEQUENCE</scope>
    <source>
        <strain evidence="1">GKL-01</strain>
    </source>
</reference>
<reference evidence="1" key="2">
    <citation type="submission" date="2023-04" db="EMBL/GenBank/DDBJ databases">
        <authorList>
            <person name="Beletskiy A.V."/>
            <person name="Mardanov A.V."/>
            <person name="Ravin N.V."/>
        </authorList>
    </citation>
    <scope>NUCLEOTIDE SEQUENCE</scope>
    <source>
        <strain evidence="1">GKL-01</strain>
    </source>
</reference>
<evidence type="ECO:0000313" key="1">
    <source>
        <dbReference type="EMBL" id="WGZ90806.1"/>
    </source>
</evidence>
<dbReference type="KEGG" id="tdu:QJT80_15185"/>
<gene>
    <name evidence="1" type="ORF">QJT80_15185</name>
</gene>
<organism evidence="1">
    <name type="scientific">Candidatus Thiocaldithrix dubininis</name>
    <dbReference type="NCBI Taxonomy" id="3080823"/>
    <lineage>
        <taxon>Bacteria</taxon>
        <taxon>Pseudomonadati</taxon>
        <taxon>Pseudomonadota</taxon>
        <taxon>Gammaproteobacteria</taxon>
        <taxon>Thiotrichales</taxon>
        <taxon>Thiotrichaceae</taxon>
        <taxon>Candidatus Thiocaldithrix</taxon>
    </lineage>
</organism>